<organism evidence="4 5">
    <name type="scientific">Brevibacillus nitrificans</name>
    <dbReference type="NCBI Taxonomy" id="651560"/>
    <lineage>
        <taxon>Bacteria</taxon>
        <taxon>Bacillati</taxon>
        <taxon>Bacillota</taxon>
        <taxon>Bacilli</taxon>
        <taxon>Bacillales</taxon>
        <taxon>Paenibacillaceae</taxon>
        <taxon>Brevibacillus</taxon>
    </lineage>
</organism>
<proteinExistence type="inferred from homology"/>
<dbReference type="NCBIfam" id="NF009466">
    <property type="entry name" value="PRK12826.1-2"/>
    <property type="match status" value="1"/>
</dbReference>
<dbReference type="Gene3D" id="3.40.50.720">
    <property type="entry name" value="NAD(P)-binding Rossmann-like Domain"/>
    <property type="match status" value="1"/>
</dbReference>
<accession>A0A3M8DN72</accession>
<keyword evidence="5" id="KW-1185">Reference proteome</keyword>
<evidence type="ECO:0000256" key="1">
    <source>
        <dbReference type="ARBA" id="ARBA00006484"/>
    </source>
</evidence>
<dbReference type="InterPro" id="IPR002347">
    <property type="entry name" value="SDR_fam"/>
</dbReference>
<feature type="domain" description="Ketoreductase" evidence="3">
    <location>
        <begin position="12"/>
        <end position="197"/>
    </location>
</feature>
<evidence type="ECO:0000313" key="4">
    <source>
        <dbReference type="EMBL" id="RNB88915.1"/>
    </source>
</evidence>
<reference evidence="4 5" key="1">
    <citation type="submission" date="2018-10" db="EMBL/GenBank/DDBJ databases">
        <title>Phylogenomics of Brevibacillus.</title>
        <authorList>
            <person name="Dunlap C."/>
        </authorList>
    </citation>
    <scope>NUCLEOTIDE SEQUENCE [LARGE SCALE GENOMIC DNA]</scope>
    <source>
        <strain evidence="4 5">JCM 15774</strain>
    </source>
</reference>
<dbReference type="SUPFAM" id="SSF51735">
    <property type="entry name" value="NAD(P)-binding Rossmann-fold domains"/>
    <property type="match status" value="1"/>
</dbReference>
<evidence type="ECO:0000259" key="3">
    <source>
        <dbReference type="SMART" id="SM00822"/>
    </source>
</evidence>
<sequence length="259" mass="27663">MRGSRMNELNQAVCWVTGAAGGIGKAVCSLIIANGGHLVVSDANEAKLYELCEELKNEQTKILPIVLDVSDQQEVRVAGEKIESMFGRLDVLVNGAGISPKGENGRVLVEDMDPAIWRKVLDINLNGTFYCSQVAVKLMKKHKKGHIVNIASSAGRTYSPITGAHYAASKAAMISLTRQLAGEVGPDGIYVNAVAPGRIDTPMIWDVASEVNENAANNTPLRRLGTPEEVAKAIGFLISEQSSFITGAVIDVNGGRFMV</sequence>
<dbReference type="PRINTS" id="PR00080">
    <property type="entry name" value="SDRFAMILY"/>
</dbReference>
<comment type="caution">
    <text evidence="4">The sequence shown here is derived from an EMBL/GenBank/DDBJ whole genome shotgun (WGS) entry which is preliminary data.</text>
</comment>
<dbReference type="InterPro" id="IPR036291">
    <property type="entry name" value="NAD(P)-bd_dom_sf"/>
</dbReference>
<evidence type="ECO:0000313" key="5">
    <source>
        <dbReference type="Proteomes" id="UP000269573"/>
    </source>
</evidence>
<dbReference type="PRINTS" id="PR00081">
    <property type="entry name" value="GDHRDH"/>
</dbReference>
<dbReference type="AlphaFoldDB" id="A0A3M8DN72"/>
<dbReference type="FunFam" id="3.40.50.720:FF:000173">
    <property type="entry name" value="3-oxoacyl-[acyl-carrier protein] reductase"/>
    <property type="match status" value="1"/>
</dbReference>
<dbReference type="SMART" id="SM00822">
    <property type="entry name" value="PKS_KR"/>
    <property type="match status" value="1"/>
</dbReference>
<name>A0A3M8DN72_9BACL</name>
<evidence type="ECO:0000256" key="2">
    <source>
        <dbReference type="ARBA" id="ARBA00023002"/>
    </source>
</evidence>
<dbReference type="NCBIfam" id="NF005559">
    <property type="entry name" value="PRK07231.1"/>
    <property type="match status" value="1"/>
</dbReference>
<dbReference type="PANTHER" id="PTHR42760:SF133">
    <property type="entry name" value="3-OXOACYL-[ACYL-CARRIER-PROTEIN] REDUCTASE"/>
    <property type="match status" value="1"/>
</dbReference>
<keyword evidence="2" id="KW-0560">Oxidoreductase</keyword>
<dbReference type="GO" id="GO:0016616">
    <property type="term" value="F:oxidoreductase activity, acting on the CH-OH group of donors, NAD or NADP as acceptor"/>
    <property type="evidence" value="ECO:0007669"/>
    <property type="project" value="UniProtKB-ARBA"/>
</dbReference>
<dbReference type="EMBL" id="RHHU01000003">
    <property type="protein sequence ID" value="RNB88915.1"/>
    <property type="molecule type" value="Genomic_DNA"/>
</dbReference>
<dbReference type="Pfam" id="PF13561">
    <property type="entry name" value="adh_short_C2"/>
    <property type="match status" value="1"/>
</dbReference>
<dbReference type="PANTHER" id="PTHR42760">
    <property type="entry name" value="SHORT-CHAIN DEHYDROGENASES/REDUCTASES FAMILY MEMBER"/>
    <property type="match status" value="1"/>
</dbReference>
<dbReference type="PROSITE" id="PS00061">
    <property type="entry name" value="ADH_SHORT"/>
    <property type="match status" value="1"/>
</dbReference>
<comment type="similarity">
    <text evidence="1">Belongs to the short-chain dehydrogenases/reductases (SDR) family.</text>
</comment>
<dbReference type="InterPro" id="IPR057326">
    <property type="entry name" value="KR_dom"/>
</dbReference>
<gene>
    <name evidence="4" type="ORF">EDM59_07430</name>
</gene>
<protein>
    <submittedName>
        <fullName evidence="4">SDR family oxidoreductase</fullName>
    </submittedName>
</protein>
<dbReference type="Proteomes" id="UP000269573">
    <property type="component" value="Unassembled WGS sequence"/>
</dbReference>
<dbReference type="InterPro" id="IPR020904">
    <property type="entry name" value="Sc_DH/Rdtase_CS"/>
</dbReference>